<sequence length="505" mass="57337">MIVSDPDSIRKSLNTTPTTSKRNKEDLNIKEANEKNEAKAKESPEKNPQEKMDAITFVPDKLIDILDTKMQTPSSKTGAIKKIPKQKDVQGKESCEMAAQTQITVLPTFEDKIKIPEELKVSQEPKKTIKHDQQKQEKSNINTNQKTSTKSTTSNLPKKPEIPPKPEHLDKKSPNRQDNVKKTVQGVTKKPQILSDDEDVFIEYKFTPRQVFLATICQVCKIALQNPNTCPSCLMVSYCSEAHSKEDAAIHQQLCQAIQRYELPSAMEEVFRELYKNNTAVKDDCTYATLTQLATAPLTAFYALQKTVINVQESLTIHLIGAELQFEGDTLDKWEAFFLHLIPQVLELRVVFIGPELNAENLPLDILSRIRMCRTCRQSCRGVKFDFQCGKLYHDYTKQPVFTKPDLICFFNPGLYRTTGFSGQDTWPDTIKAATSMNCPILVTSYTEFESPQDLAQLHRNSTRPLNLIQAPAVNPFSSQRPERNFISDEVSPMIFKNYFAFIVS</sequence>
<dbReference type="InterPro" id="IPR002893">
    <property type="entry name" value="Znf_MYND"/>
</dbReference>
<feature type="compositionally biased region" description="Polar residues" evidence="1">
    <location>
        <begin position="11"/>
        <end position="20"/>
    </location>
</feature>
<dbReference type="Proteomes" id="UP000092462">
    <property type="component" value="Unassembled WGS sequence"/>
</dbReference>
<feature type="compositionally biased region" description="Basic and acidic residues" evidence="1">
    <location>
        <begin position="22"/>
        <end position="53"/>
    </location>
</feature>
<dbReference type="PANTHER" id="PTHR28069">
    <property type="entry name" value="GH20023P"/>
    <property type="match status" value="1"/>
</dbReference>
<evidence type="ECO:0000313" key="3">
    <source>
        <dbReference type="Proteomes" id="UP000092462"/>
    </source>
</evidence>
<feature type="region of interest" description="Disordered" evidence="1">
    <location>
        <begin position="1"/>
        <end position="55"/>
    </location>
</feature>
<reference evidence="2" key="1">
    <citation type="submission" date="2022-08" db="UniProtKB">
        <authorList>
            <consortium name="EnsemblMetazoa"/>
        </authorList>
    </citation>
    <scope>IDENTIFICATION</scope>
    <source>
        <strain evidence="2">Israel</strain>
    </source>
</reference>
<name>A0A1B0DNX5_PHLPP</name>
<dbReference type="EMBL" id="AJVK01007812">
    <property type="status" value="NOT_ANNOTATED_CDS"/>
    <property type="molecule type" value="Genomic_DNA"/>
</dbReference>
<accession>A0A1B0DNX5</accession>
<evidence type="ECO:0000256" key="1">
    <source>
        <dbReference type="SAM" id="MobiDB-lite"/>
    </source>
</evidence>
<dbReference type="VEuPathDB" id="VectorBase:PPAPM1_010238"/>
<dbReference type="Pfam" id="PF01753">
    <property type="entry name" value="zf-MYND"/>
    <property type="match status" value="1"/>
</dbReference>
<dbReference type="PROSITE" id="PS01360">
    <property type="entry name" value="ZF_MYND_1"/>
    <property type="match status" value="1"/>
</dbReference>
<dbReference type="EnsemblMetazoa" id="PPAI010211-RA">
    <property type="protein sequence ID" value="PPAI010211-PA"/>
    <property type="gene ID" value="PPAI010211"/>
</dbReference>
<dbReference type="EMBL" id="AJVK01007811">
    <property type="status" value="NOT_ANNOTATED_CDS"/>
    <property type="molecule type" value="Genomic_DNA"/>
</dbReference>
<dbReference type="AlphaFoldDB" id="A0A1B0DNX5"/>
<dbReference type="PANTHER" id="PTHR28069:SF2">
    <property type="entry name" value="GH20023P"/>
    <property type="match status" value="1"/>
</dbReference>
<organism evidence="2 3">
    <name type="scientific">Phlebotomus papatasi</name>
    <name type="common">Sandfly</name>
    <dbReference type="NCBI Taxonomy" id="29031"/>
    <lineage>
        <taxon>Eukaryota</taxon>
        <taxon>Metazoa</taxon>
        <taxon>Ecdysozoa</taxon>
        <taxon>Arthropoda</taxon>
        <taxon>Hexapoda</taxon>
        <taxon>Insecta</taxon>
        <taxon>Pterygota</taxon>
        <taxon>Neoptera</taxon>
        <taxon>Endopterygota</taxon>
        <taxon>Diptera</taxon>
        <taxon>Nematocera</taxon>
        <taxon>Psychodoidea</taxon>
        <taxon>Psychodidae</taxon>
        <taxon>Phlebotomus</taxon>
        <taxon>Phlebotomus</taxon>
    </lineage>
</organism>
<dbReference type="SUPFAM" id="SSF144232">
    <property type="entry name" value="HIT/MYND zinc finger-like"/>
    <property type="match status" value="1"/>
</dbReference>
<feature type="compositionally biased region" description="Basic and acidic residues" evidence="1">
    <location>
        <begin position="85"/>
        <end position="94"/>
    </location>
</feature>
<feature type="region of interest" description="Disordered" evidence="1">
    <location>
        <begin position="120"/>
        <end position="188"/>
    </location>
</feature>
<proteinExistence type="predicted"/>
<feature type="compositionally biased region" description="Low complexity" evidence="1">
    <location>
        <begin position="139"/>
        <end position="157"/>
    </location>
</feature>
<feature type="region of interest" description="Disordered" evidence="1">
    <location>
        <begin position="69"/>
        <end position="94"/>
    </location>
</feature>
<dbReference type="InterPro" id="IPR046824">
    <property type="entry name" value="Mss51-like_C"/>
</dbReference>
<dbReference type="VEuPathDB" id="VectorBase:PPAI010211"/>
<evidence type="ECO:0000313" key="2">
    <source>
        <dbReference type="EnsemblMetazoa" id="PPAI010211-PA"/>
    </source>
</evidence>
<feature type="compositionally biased region" description="Basic and acidic residues" evidence="1">
    <location>
        <begin position="120"/>
        <end position="138"/>
    </location>
</feature>
<protein>
    <submittedName>
        <fullName evidence="2">Uncharacterized protein</fullName>
    </submittedName>
</protein>
<keyword evidence="3" id="KW-1185">Reference proteome</keyword>
<dbReference type="Gene3D" id="6.10.140.2220">
    <property type="match status" value="1"/>
</dbReference>
<dbReference type="Pfam" id="PF20179">
    <property type="entry name" value="MSS51_C"/>
    <property type="match status" value="1"/>
</dbReference>
<feature type="compositionally biased region" description="Basic and acidic residues" evidence="1">
    <location>
        <begin position="158"/>
        <end position="181"/>
    </location>
</feature>